<accession>A0A7W6WGC3</accession>
<evidence type="ECO:0000313" key="2">
    <source>
        <dbReference type="EMBL" id="MBB4276860.1"/>
    </source>
</evidence>
<organism evidence="2 3">
    <name type="scientific">Rhizobium mongolense</name>
    <dbReference type="NCBI Taxonomy" id="57676"/>
    <lineage>
        <taxon>Bacteria</taxon>
        <taxon>Pseudomonadati</taxon>
        <taxon>Pseudomonadota</taxon>
        <taxon>Alphaproteobacteria</taxon>
        <taxon>Hyphomicrobiales</taxon>
        <taxon>Rhizobiaceae</taxon>
        <taxon>Rhizobium/Agrobacterium group</taxon>
        <taxon>Rhizobium</taxon>
    </lineage>
</organism>
<evidence type="ECO:0000313" key="3">
    <source>
        <dbReference type="Proteomes" id="UP000533641"/>
    </source>
</evidence>
<keyword evidence="1" id="KW-1133">Transmembrane helix</keyword>
<dbReference type="AlphaFoldDB" id="A0A7W6WGC3"/>
<dbReference type="Proteomes" id="UP000533641">
    <property type="component" value="Unassembled WGS sequence"/>
</dbReference>
<protein>
    <submittedName>
        <fullName evidence="2">Uncharacterized protein</fullName>
    </submittedName>
</protein>
<comment type="caution">
    <text evidence="2">The sequence shown here is derived from an EMBL/GenBank/DDBJ whole genome shotgun (WGS) entry which is preliminary data.</text>
</comment>
<keyword evidence="1" id="KW-0472">Membrane</keyword>
<gene>
    <name evidence="2" type="ORF">GGE12_004657</name>
</gene>
<sequence length="57" mass="6105">MLKVEPKRRGIVPSPRLRGEGGVSRMWASPQSCGVATVFYSAACLAIGLFGWVVQLA</sequence>
<name>A0A7W6WGC3_9HYPH</name>
<dbReference type="EMBL" id="JACIGM010000010">
    <property type="protein sequence ID" value="MBB4276860.1"/>
    <property type="molecule type" value="Genomic_DNA"/>
</dbReference>
<evidence type="ECO:0000256" key="1">
    <source>
        <dbReference type="SAM" id="Phobius"/>
    </source>
</evidence>
<feature type="transmembrane region" description="Helical" evidence="1">
    <location>
        <begin position="33"/>
        <end position="54"/>
    </location>
</feature>
<reference evidence="2 3" key="1">
    <citation type="submission" date="2020-08" db="EMBL/GenBank/DDBJ databases">
        <title>Genomic Encyclopedia of Type Strains, Phase IV (KMG-V): Genome sequencing to study the core and pangenomes of soil and plant-associated prokaryotes.</title>
        <authorList>
            <person name="Whitman W."/>
        </authorList>
    </citation>
    <scope>NUCLEOTIDE SEQUENCE [LARGE SCALE GENOMIC DNA]</scope>
    <source>
        <strain evidence="2 3">SEMIA 402</strain>
    </source>
</reference>
<keyword evidence="1" id="KW-0812">Transmembrane</keyword>
<proteinExistence type="predicted"/>